<dbReference type="Proteomes" id="UP001589887">
    <property type="component" value="Unassembled WGS sequence"/>
</dbReference>
<dbReference type="InterPro" id="IPR011251">
    <property type="entry name" value="Luciferase-like_dom"/>
</dbReference>
<dbReference type="PANTHER" id="PTHR30137">
    <property type="entry name" value="LUCIFERASE-LIKE MONOOXYGENASE"/>
    <property type="match status" value="1"/>
</dbReference>
<feature type="domain" description="Luciferase-like" evidence="3">
    <location>
        <begin position="1"/>
        <end position="316"/>
    </location>
</feature>
<dbReference type="Gene3D" id="3.20.20.30">
    <property type="entry name" value="Luciferase-like domain"/>
    <property type="match status" value="1"/>
</dbReference>
<comment type="caution">
    <text evidence="4">The sequence shown here is derived from an EMBL/GenBank/DDBJ whole genome shotgun (WGS) entry which is preliminary data.</text>
</comment>
<evidence type="ECO:0000256" key="1">
    <source>
        <dbReference type="ARBA" id="ARBA00023002"/>
    </source>
</evidence>
<evidence type="ECO:0000259" key="3">
    <source>
        <dbReference type="Pfam" id="PF00296"/>
    </source>
</evidence>
<evidence type="ECO:0000313" key="5">
    <source>
        <dbReference type="Proteomes" id="UP001589887"/>
    </source>
</evidence>
<keyword evidence="2" id="KW-0503">Monooxygenase</keyword>
<sequence>MEFGINFFPTVGPEEKPADVYFDEALRLVELAEELGYDHIKTVEHYFFKYGGYSPDPVTFLAAAAARTSRIKLVTGAVIPAFTHPLKLAGKLAMLDNISKGRLQVGFGRAFLPDEFDAFELAMDESRPRFLDGLRACQKLWSEENVVWDSEFYKFGPVTLLPRPYQRPHPRILVAAAITPSSCEQAGHDGHGLLLVPSISKREKVQEMLTLYRKAYADAGHAPGGDEVHLSYGCYLSEDSAEAMAKGREYSQRTNTVMVDAVAAWGTRRSEGYAGYEAIVDKIKKSDFDKSVAENKTLVGTPAEVTERLRTIREWYGDVTISLQMISGNPPYEETARTARLFAEQVIPNFR</sequence>
<dbReference type="RefSeq" id="WP_394316893.1">
    <property type="nucleotide sequence ID" value="NZ_JBHMQV010000001.1"/>
</dbReference>
<dbReference type="GO" id="GO:0016491">
    <property type="term" value="F:oxidoreductase activity"/>
    <property type="evidence" value="ECO:0007669"/>
    <property type="project" value="UniProtKB-KW"/>
</dbReference>
<dbReference type="SUPFAM" id="SSF51679">
    <property type="entry name" value="Bacterial luciferase-like"/>
    <property type="match status" value="1"/>
</dbReference>
<dbReference type="PANTHER" id="PTHR30137:SF8">
    <property type="entry name" value="BLR5498 PROTEIN"/>
    <property type="match status" value="1"/>
</dbReference>
<gene>
    <name evidence="4" type="ORF">ACFH04_05065</name>
</gene>
<dbReference type="EC" id="1.-.-.-" evidence="4"/>
<keyword evidence="1 4" id="KW-0560">Oxidoreductase</keyword>
<organism evidence="4 5">
    <name type="scientific">Streptomyces noboritoensis</name>
    <dbReference type="NCBI Taxonomy" id="67337"/>
    <lineage>
        <taxon>Bacteria</taxon>
        <taxon>Bacillati</taxon>
        <taxon>Actinomycetota</taxon>
        <taxon>Actinomycetes</taxon>
        <taxon>Kitasatosporales</taxon>
        <taxon>Streptomycetaceae</taxon>
        <taxon>Streptomyces</taxon>
    </lineage>
</organism>
<protein>
    <submittedName>
        <fullName evidence="4">LLM class flavin-dependent oxidoreductase</fullName>
        <ecNumber evidence="4">1.-.-.-</ecNumber>
    </submittedName>
</protein>
<dbReference type="Pfam" id="PF00296">
    <property type="entry name" value="Bac_luciferase"/>
    <property type="match status" value="1"/>
</dbReference>
<keyword evidence="5" id="KW-1185">Reference proteome</keyword>
<accession>A0ABV6TBF3</accession>
<dbReference type="InterPro" id="IPR036661">
    <property type="entry name" value="Luciferase-like_sf"/>
</dbReference>
<evidence type="ECO:0000256" key="2">
    <source>
        <dbReference type="ARBA" id="ARBA00023033"/>
    </source>
</evidence>
<dbReference type="EMBL" id="JBHMQV010000001">
    <property type="protein sequence ID" value="MFC0843116.1"/>
    <property type="molecule type" value="Genomic_DNA"/>
</dbReference>
<reference evidence="4 5" key="1">
    <citation type="submission" date="2024-09" db="EMBL/GenBank/DDBJ databases">
        <authorList>
            <person name="Sun Q."/>
            <person name="Mori K."/>
        </authorList>
    </citation>
    <scope>NUCLEOTIDE SEQUENCE [LARGE SCALE GENOMIC DNA]</scope>
    <source>
        <strain evidence="4 5">JCM 4557</strain>
    </source>
</reference>
<proteinExistence type="predicted"/>
<evidence type="ECO:0000313" key="4">
    <source>
        <dbReference type="EMBL" id="MFC0843116.1"/>
    </source>
</evidence>
<dbReference type="InterPro" id="IPR050766">
    <property type="entry name" value="Bact_Lucif_Oxidored"/>
</dbReference>
<name>A0ABV6TBF3_9ACTN</name>